<evidence type="ECO:0000313" key="2">
    <source>
        <dbReference type="EMBL" id="GAP90620.2"/>
    </source>
</evidence>
<feature type="compositionally biased region" description="Basic and acidic residues" evidence="1">
    <location>
        <begin position="235"/>
        <end position="253"/>
    </location>
</feature>
<gene>
    <name evidence="2" type="ORF">SAMD00023353_4800690</name>
</gene>
<dbReference type="STRING" id="77044.A0A1W2TQA3"/>
<proteinExistence type="predicted"/>
<dbReference type="OrthoDB" id="19923at2759"/>
<organism evidence="2">
    <name type="scientific">Rosellinia necatrix</name>
    <name type="common">White root-rot fungus</name>
    <dbReference type="NCBI Taxonomy" id="77044"/>
    <lineage>
        <taxon>Eukaryota</taxon>
        <taxon>Fungi</taxon>
        <taxon>Dikarya</taxon>
        <taxon>Ascomycota</taxon>
        <taxon>Pezizomycotina</taxon>
        <taxon>Sordariomycetes</taxon>
        <taxon>Xylariomycetidae</taxon>
        <taxon>Xylariales</taxon>
        <taxon>Xylariaceae</taxon>
        <taxon>Rosellinia</taxon>
    </lineage>
</organism>
<accession>A0A1W2TQA3</accession>
<evidence type="ECO:0000256" key="1">
    <source>
        <dbReference type="SAM" id="MobiDB-lite"/>
    </source>
</evidence>
<evidence type="ECO:0000313" key="3">
    <source>
        <dbReference type="Proteomes" id="UP000054516"/>
    </source>
</evidence>
<dbReference type="EMBL" id="DF977493">
    <property type="protein sequence ID" value="GAP90620.2"/>
    <property type="molecule type" value="Genomic_DNA"/>
</dbReference>
<protein>
    <submittedName>
        <fullName evidence="2">Uncharacterized protein</fullName>
    </submittedName>
</protein>
<dbReference type="AlphaFoldDB" id="A0A1W2TQA3"/>
<sequence>MDGLSVAASVVGLLTAANEIVKLLGPYISASRATPPIAVHVRDETETTRVVLVGLQALVREFPAGVSRGGALVGVDQLVTILTGGVLLFAELEGAVRGLAAAPSRGAPADQEAREPLLSTHRQLPLRSRVQWARHEKSLADLLSRLQGFKVSVTAILTLLRCDSDRRAELLQTELAVSISTLLEKNRDLSRRIVHLEGVVDAGTIRSRNRQTIVSELTMRSGVRGAIAARSSSSQREEMPGSDPLPRDVPDPRPRSLFEFERDLVASRVYRRVKRDTMDFSFRSSVSRANDWSILSGLSLADISALSVIALPLDLQDVVNRRHYVDNSDQPLDTVIEEASTPNPNDQLQNQGSIFHGCLRIHAQLVQIPGFQELFDREWIAQRGEWDMDASSITSEKDEELRLWQRRDVFKALKNILQEDFAYGLLIKEFGRDLDEPDPPSWGFRGVFWQLCVDLGFDDQDLFHLKGPILGNVHFLKVLACVGKALDRLVRDGIINPVDEQHPNTIRSGLGELNPIPASAYRRVLVTFIDTQRKFIKDLLSHITELEEARDSSKLMADQLRISVRFFLSYAHYEIEILLFVERMLMTPIQRHLWAGIILRWSAMEEIYSCWEIIDEKNARFIFHYRDGVKKCLKLLLLPSQRLHATAQFFQKILDIWQRDNTGIGTVSPVQKNNLIVGNEVLKSVLKAAGEKMARAELSDTLFDLNTRCKEYGEYEIGKLGWLIQAGSSGSKTGLNNRATEVYPPHEIYLFEKALLCLVKRKPTAEIRRQSFEPHKTAEAANVINTPSSLQPISRIPVKDIRDVIVAST</sequence>
<reference evidence="2" key="1">
    <citation type="submission" date="2016-03" db="EMBL/GenBank/DDBJ databases">
        <title>Draft genome sequence of Rosellinia necatrix.</title>
        <authorList>
            <person name="Kanematsu S."/>
        </authorList>
    </citation>
    <scope>NUCLEOTIDE SEQUENCE [LARGE SCALE GENOMIC DNA]</scope>
    <source>
        <strain evidence="2">W97</strain>
    </source>
</reference>
<feature type="region of interest" description="Disordered" evidence="1">
    <location>
        <begin position="228"/>
        <end position="253"/>
    </location>
</feature>
<name>A0A1W2TQA3_ROSNE</name>
<keyword evidence="3" id="KW-1185">Reference proteome</keyword>
<dbReference type="Proteomes" id="UP000054516">
    <property type="component" value="Unassembled WGS sequence"/>
</dbReference>